<reference evidence="4" key="1">
    <citation type="submission" date="2016-10" db="EMBL/GenBank/DDBJ databases">
        <authorList>
            <person name="Varghese N."/>
        </authorList>
    </citation>
    <scope>NUCLEOTIDE SEQUENCE [LARGE SCALE GENOMIC DNA]</scope>
    <source>
        <strain evidence="4">DSM 12489</strain>
    </source>
</reference>
<dbReference type="InterPro" id="IPR036281">
    <property type="entry name" value="SinR/SinI_dimer_dom_sf"/>
</dbReference>
<dbReference type="Proteomes" id="UP001157137">
    <property type="component" value="Unassembled WGS sequence"/>
</dbReference>
<feature type="domain" description="Sin" evidence="1">
    <location>
        <begin position="2"/>
        <end position="40"/>
    </location>
</feature>
<evidence type="ECO:0000313" key="2">
    <source>
        <dbReference type="EMBL" id="GLV13112.1"/>
    </source>
</evidence>
<reference evidence="3" key="2">
    <citation type="submission" date="2016-10" db="EMBL/GenBank/DDBJ databases">
        <authorList>
            <person name="de Groot N.N."/>
        </authorList>
    </citation>
    <scope>NUCLEOTIDE SEQUENCE [LARGE SCALE GENOMIC DNA]</scope>
    <source>
        <strain evidence="3">DSM 12489</strain>
    </source>
</reference>
<dbReference type="GO" id="GO:0006355">
    <property type="term" value="P:regulation of DNA-templated transcription"/>
    <property type="evidence" value="ECO:0007669"/>
    <property type="project" value="InterPro"/>
</dbReference>
<evidence type="ECO:0000313" key="3">
    <source>
        <dbReference type="EMBL" id="SDW16366.1"/>
    </source>
</evidence>
<evidence type="ECO:0000313" key="4">
    <source>
        <dbReference type="Proteomes" id="UP000182589"/>
    </source>
</evidence>
<dbReference type="Proteomes" id="UP000182589">
    <property type="component" value="Unassembled WGS sequence"/>
</dbReference>
<gene>
    <name evidence="2" type="ORF">Heshes_07960</name>
    <name evidence="3" type="ORF">SAMN04489725_102235</name>
</gene>
<keyword evidence="4" id="KW-1185">Reference proteome</keyword>
<dbReference type="InterPro" id="IPR010981">
    <property type="entry name" value="SinR/SinI_dimer_dom"/>
</dbReference>
<reference evidence="2" key="3">
    <citation type="submission" date="2023-02" db="EMBL/GenBank/DDBJ databases">
        <title>Proposal of a novel subspecies: Alicyclobacillus hesperidum subspecies aegle.</title>
        <authorList>
            <person name="Goto K."/>
            <person name="Fujii T."/>
            <person name="Yasui K."/>
            <person name="Mochida K."/>
            <person name="Kato-Tanaka Y."/>
            <person name="Morohoshi S."/>
            <person name="An S.Y."/>
            <person name="Kasai H."/>
            <person name="Yokota A."/>
        </authorList>
    </citation>
    <scope>NUCLEOTIDE SEQUENCE</scope>
    <source>
        <strain evidence="2">DSM 12766</strain>
    </source>
</reference>
<dbReference type="EMBL" id="FNOJ01000002">
    <property type="protein sequence ID" value="SDW16366.1"/>
    <property type="molecule type" value="Genomic_DNA"/>
</dbReference>
<proteinExistence type="predicted"/>
<dbReference type="SUPFAM" id="SSF47406">
    <property type="entry name" value="SinR repressor dimerisation domain-like"/>
    <property type="match status" value="1"/>
</dbReference>
<accession>A0A1H2RA53</accession>
<dbReference type="PROSITE" id="PS51500">
    <property type="entry name" value="SIN"/>
    <property type="match status" value="1"/>
</dbReference>
<name>A0A1H2RA53_9BACL</name>
<dbReference type="EMBL" id="BSRA01000003">
    <property type="protein sequence ID" value="GLV13112.1"/>
    <property type="molecule type" value="Genomic_DNA"/>
</dbReference>
<dbReference type="GO" id="GO:0046983">
    <property type="term" value="F:protein dimerization activity"/>
    <property type="evidence" value="ECO:0007669"/>
    <property type="project" value="InterPro"/>
</dbReference>
<evidence type="ECO:0000259" key="1">
    <source>
        <dbReference type="PROSITE" id="PS51500"/>
    </source>
</evidence>
<protein>
    <submittedName>
        <fullName evidence="3">Anti-repressor SinI</fullName>
    </submittedName>
</protein>
<dbReference type="AlphaFoldDB" id="A0A1H2RA53"/>
<organism evidence="3 4">
    <name type="scientific">Alicyclobacillus hesperidum</name>
    <dbReference type="NCBI Taxonomy" id="89784"/>
    <lineage>
        <taxon>Bacteria</taxon>
        <taxon>Bacillati</taxon>
        <taxon>Bacillota</taxon>
        <taxon>Bacilli</taxon>
        <taxon>Bacillales</taxon>
        <taxon>Alicyclobacillaceae</taxon>
        <taxon>Alicyclobacillus</taxon>
    </lineage>
</organism>
<sequence>MILVSSQAAETDDEWIRLMITAREMGLSTTEIRSFVLEYLKGCAPKPTLGLDTNFQDRNQRNRG</sequence>